<evidence type="ECO:0000256" key="2">
    <source>
        <dbReference type="ARBA" id="ARBA00022679"/>
    </source>
</evidence>
<comment type="pathway">
    <text evidence="1 4">Purine metabolism; IMP biosynthesis via de novo pathway; N(2)-formyl-N(1)-(5-phospho-D-ribosyl)glycinamide from N(1)-(5-phospho-D-ribosyl)glycinamide (10-formyl THF route): step 1/1.</text>
</comment>
<gene>
    <name evidence="4 5" type="primary">purN</name>
    <name evidence="5" type="ORF">GLE_1202</name>
</gene>
<dbReference type="PANTHER" id="PTHR43369">
    <property type="entry name" value="PHOSPHORIBOSYLGLYCINAMIDE FORMYLTRANSFERASE"/>
    <property type="match status" value="1"/>
</dbReference>
<dbReference type="CDD" id="cd08645">
    <property type="entry name" value="FMT_core_GART"/>
    <property type="match status" value="1"/>
</dbReference>
<dbReference type="Gene3D" id="3.40.50.170">
    <property type="entry name" value="Formyl transferase, N-terminal domain"/>
    <property type="match status" value="1"/>
</dbReference>
<dbReference type="SUPFAM" id="SSF53328">
    <property type="entry name" value="Formyltransferase"/>
    <property type="match status" value="1"/>
</dbReference>
<evidence type="ECO:0000256" key="1">
    <source>
        <dbReference type="ARBA" id="ARBA00005054"/>
    </source>
</evidence>
<protein>
    <recommendedName>
        <fullName evidence="4">Phosphoribosylglycinamide formyltransferase</fullName>
        <ecNumber evidence="4">2.1.2.2</ecNumber>
    </recommendedName>
    <alternativeName>
        <fullName evidence="4">5'-phosphoribosylglycinamide transformylase</fullName>
    </alternativeName>
    <alternativeName>
        <fullName evidence="4">GAR transformylase</fullName>
        <shortName evidence="4">GART</shortName>
    </alternativeName>
</protein>
<evidence type="ECO:0000313" key="5">
    <source>
        <dbReference type="EMBL" id="ALN56560.1"/>
    </source>
</evidence>
<dbReference type="GO" id="GO:0004644">
    <property type="term" value="F:phosphoribosylglycinamide formyltransferase activity"/>
    <property type="evidence" value="ECO:0007669"/>
    <property type="project" value="UniProtKB-UniRule"/>
</dbReference>
<dbReference type="HAMAP" id="MF_01930">
    <property type="entry name" value="PurN"/>
    <property type="match status" value="1"/>
</dbReference>
<dbReference type="PANTHER" id="PTHR43369:SF2">
    <property type="entry name" value="PHOSPHORIBOSYLGLYCINAMIDE FORMYLTRANSFERASE"/>
    <property type="match status" value="1"/>
</dbReference>
<dbReference type="Proteomes" id="UP000061569">
    <property type="component" value="Chromosome"/>
</dbReference>
<feature type="binding site" evidence="4">
    <location>
        <begin position="92"/>
        <end position="95"/>
    </location>
    <ligand>
        <name>(6R)-10-formyltetrahydrofolate</name>
        <dbReference type="ChEBI" id="CHEBI:195366"/>
    </ligand>
</feature>
<dbReference type="InterPro" id="IPR002376">
    <property type="entry name" value="Formyl_transf_N"/>
</dbReference>
<accession>A0A0S2DDI7</accession>
<feature type="site" description="Raises pKa of active site His" evidence="4">
    <location>
        <position position="147"/>
    </location>
</feature>
<sequence length="227" mass="23677">MPQPLPRIAVLASGRGSNLQAVLDAIAAGSLAGEVVGVFSDKPGAAALQRVAPPLRWSAAAKAYPSREAFDADLAEAVAAARPDWILCAGYLRILGDAFVERFRGRTINIHPSLLPKYRGLHTHARALEAGDGEHGASVHFVIPELDAGTVIAQAVVPVHTGDTPELLAERVLGVEHPLLLAVMRLATSGRLAEHGATVQVDGHPLFTPLRLDCAGRLTDPAGGATA</sequence>
<dbReference type="STRING" id="69.GLE_1202"/>
<dbReference type="OrthoDB" id="9806170at2"/>
<comment type="function">
    <text evidence="4">Catalyzes the transfer of a formyl group from 10-formyltetrahydrofolate to 5-phospho-ribosyl-glycinamide (GAR), producing 5-phospho-ribosyl-N-formylglycinamide (FGAR) and tetrahydrofolate.</text>
</comment>
<dbReference type="EC" id="2.1.2.2" evidence="4"/>
<keyword evidence="2 4" id="KW-0808">Transferase</keyword>
<evidence type="ECO:0000313" key="6">
    <source>
        <dbReference type="Proteomes" id="UP000061569"/>
    </source>
</evidence>
<feature type="binding site" evidence="4">
    <location>
        <begin position="16"/>
        <end position="18"/>
    </location>
    <ligand>
        <name>N(1)-(5-phospho-beta-D-ribosyl)glycinamide</name>
        <dbReference type="ChEBI" id="CHEBI:143788"/>
    </ligand>
</feature>
<dbReference type="NCBIfam" id="TIGR00639">
    <property type="entry name" value="PurN"/>
    <property type="match status" value="1"/>
</dbReference>
<comment type="similarity">
    <text evidence="4">Belongs to the GART family.</text>
</comment>
<dbReference type="EMBL" id="CP013140">
    <property type="protein sequence ID" value="ALN56560.1"/>
    <property type="molecule type" value="Genomic_DNA"/>
</dbReference>
<dbReference type="InterPro" id="IPR036477">
    <property type="entry name" value="Formyl_transf_N_sf"/>
</dbReference>
<dbReference type="InterPro" id="IPR004607">
    <property type="entry name" value="GART"/>
</dbReference>
<dbReference type="GO" id="GO:0005829">
    <property type="term" value="C:cytosol"/>
    <property type="evidence" value="ECO:0007669"/>
    <property type="project" value="TreeGrafter"/>
</dbReference>
<comment type="catalytic activity">
    <reaction evidence="4">
        <text>N(1)-(5-phospho-beta-D-ribosyl)glycinamide + (6R)-10-formyltetrahydrofolate = N(2)-formyl-N(1)-(5-phospho-beta-D-ribosyl)glycinamide + (6S)-5,6,7,8-tetrahydrofolate + H(+)</text>
        <dbReference type="Rhea" id="RHEA:15053"/>
        <dbReference type="ChEBI" id="CHEBI:15378"/>
        <dbReference type="ChEBI" id="CHEBI:57453"/>
        <dbReference type="ChEBI" id="CHEBI:143788"/>
        <dbReference type="ChEBI" id="CHEBI:147286"/>
        <dbReference type="ChEBI" id="CHEBI:195366"/>
        <dbReference type="EC" id="2.1.2.2"/>
    </reaction>
</comment>
<dbReference type="PATRIC" id="fig|69.6.peg.1187"/>
<dbReference type="AlphaFoldDB" id="A0A0S2DDI7"/>
<dbReference type="GO" id="GO:0006189">
    <property type="term" value="P:'de novo' IMP biosynthetic process"/>
    <property type="evidence" value="ECO:0007669"/>
    <property type="project" value="UniProtKB-UniRule"/>
</dbReference>
<dbReference type="Pfam" id="PF00551">
    <property type="entry name" value="Formyl_trans_N"/>
    <property type="match status" value="1"/>
</dbReference>
<evidence type="ECO:0000256" key="4">
    <source>
        <dbReference type="HAMAP-Rule" id="MF_01930"/>
    </source>
</evidence>
<reference evidence="5 6" key="1">
    <citation type="submission" date="2015-11" db="EMBL/GenBank/DDBJ databases">
        <title>Genome sequences of Lysobacter enzymogenes strain C3 and Lysobacter antibioticus ATCC 29479.</title>
        <authorList>
            <person name="Kobayashi D.Y."/>
        </authorList>
    </citation>
    <scope>NUCLEOTIDE SEQUENCE [LARGE SCALE GENOMIC DNA]</scope>
    <source>
        <strain evidence="5 6">C3</strain>
    </source>
</reference>
<dbReference type="KEGG" id="lez:GLE_1202"/>
<name>A0A0S2DDI7_LYSEN</name>
<feature type="binding site" evidence="4">
    <location>
        <position position="109"/>
    </location>
    <ligand>
        <name>(6R)-10-formyltetrahydrofolate</name>
        <dbReference type="ChEBI" id="CHEBI:195366"/>
    </ligand>
</feature>
<feature type="binding site" evidence="4">
    <location>
        <position position="67"/>
    </location>
    <ligand>
        <name>(6R)-10-formyltetrahydrofolate</name>
        <dbReference type="ChEBI" id="CHEBI:195366"/>
    </ligand>
</feature>
<evidence type="ECO:0000256" key="3">
    <source>
        <dbReference type="ARBA" id="ARBA00022755"/>
    </source>
</evidence>
<proteinExistence type="inferred from homology"/>
<organism evidence="5 6">
    <name type="scientific">Lysobacter enzymogenes</name>
    <dbReference type="NCBI Taxonomy" id="69"/>
    <lineage>
        <taxon>Bacteria</taxon>
        <taxon>Pseudomonadati</taxon>
        <taxon>Pseudomonadota</taxon>
        <taxon>Gammaproteobacteria</taxon>
        <taxon>Lysobacterales</taxon>
        <taxon>Lysobacteraceae</taxon>
        <taxon>Lysobacter</taxon>
    </lineage>
</organism>
<dbReference type="UniPathway" id="UPA00074">
    <property type="reaction ID" value="UER00126"/>
</dbReference>
<feature type="active site" description="Proton donor" evidence="4">
    <location>
        <position position="111"/>
    </location>
</feature>
<keyword evidence="3 4" id="KW-0658">Purine biosynthesis</keyword>